<organism evidence="8 9">
    <name type="scientific">Mya arenaria</name>
    <name type="common">Soft-shell clam</name>
    <dbReference type="NCBI Taxonomy" id="6604"/>
    <lineage>
        <taxon>Eukaryota</taxon>
        <taxon>Metazoa</taxon>
        <taxon>Spiralia</taxon>
        <taxon>Lophotrochozoa</taxon>
        <taxon>Mollusca</taxon>
        <taxon>Bivalvia</taxon>
        <taxon>Autobranchia</taxon>
        <taxon>Heteroconchia</taxon>
        <taxon>Euheterodonta</taxon>
        <taxon>Imparidentia</taxon>
        <taxon>Neoheterodontei</taxon>
        <taxon>Myida</taxon>
        <taxon>Myoidea</taxon>
        <taxon>Myidae</taxon>
        <taxon>Mya</taxon>
    </lineage>
</organism>
<dbReference type="PANTHER" id="PTHR46149:SF3">
    <property type="entry name" value="MIP08469P"/>
    <property type="match status" value="1"/>
</dbReference>
<comment type="similarity">
    <text evidence="7">Belongs to the small GTPase superfamily. RasD family.</text>
</comment>
<dbReference type="Gene3D" id="3.40.50.300">
    <property type="entry name" value="P-loop containing nucleotide triphosphate hydrolases"/>
    <property type="match status" value="1"/>
</dbReference>
<dbReference type="Pfam" id="PF00071">
    <property type="entry name" value="Ras"/>
    <property type="match status" value="1"/>
</dbReference>
<dbReference type="SMART" id="SM00175">
    <property type="entry name" value="RAB"/>
    <property type="match status" value="1"/>
</dbReference>
<evidence type="ECO:0000256" key="6">
    <source>
        <dbReference type="ARBA" id="ARBA00023288"/>
    </source>
</evidence>
<keyword evidence="9" id="KW-1185">Reference proteome</keyword>
<protein>
    <submittedName>
        <fullName evidence="8">RHES-like protein</fullName>
    </submittedName>
</protein>
<evidence type="ECO:0000313" key="8">
    <source>
        <dbReference type="EMBL" id="WAQ97285.1"/>
    </source>
</evidence>
<evidence type="ECO:0000256" key="5">
    <source>
        <dbReference type="ARBA" id="ARBA00023136"/>
    </source>
</evidence>
<comment type="subcellular location">
    <subcellularLocation>
        <location evidence="1">Cell membrane</location>
        <topology evidence="1">Lipid-anchor</topology>
    </subcellularLocation>
</comment>
<evidence type="ECO:0000256" key="7">
    <source>
        <dbReference type="ARBA" id="ARBA00038061"/>
    </source>
</evidence>
<evidence type="ECO:0000256" key="1">
    <source>
        <dbReference type="ARBA" id="ARBA00004193"/>
    </source>
</evidence>
<keyword evidence="4" id="KW-0342">GTP-binding</keyword>
<keyword evidence="2" id="KW-1003">Cell membrane</keyword>
<accession>A0ABY7DLR0</accession>
<reference evidence="8" key="1">
    <citation type="submission" date="2022-11" db="EMBL/GenBank/DDBJ databases">
        <title>Centuries of genome instability and evolution in soft-shell clam transmissible cancer (bioRxiv).</title>
        <authorList>
            <person name="Hart S.F.M."/>
            <person name="Yonemitsu M.A."/>
            <person name="Giersch R.M."/>
            <person name="Beal B.F."/>
            <person name="Arriagada G."/>
            <person name="Davis B.W."/>
            <person name="Ostrander E.A."/>
            <person name="Goff S.P."/>
            <person name="Metzger M.J."/>
        </authorList>
    </citation>
    <scope>NUCLEOTIDE SEQUENCE</scope>
    <source>
        <strain evidence="8">MELC-2E11</strain>
        <tissue evidence="8">Siphon/mantle</tissue>
    </source>
</reference>
<dbReference type="PROSITE" id="PS51420">
    <property type="entry name" value="RHO"/>
    <property type="match status" value="1"/>
</dbReference>
<keyword evidence="4" id="KW-0547">Nucleotide-binding</keyword>
<dbReference type="SUPFAM" id="SSF52540">
    <property type="entry name" value="P-loop containing nucleoside triphosphate hydrolases"/>
    <property type="match status" value="1"/>
</dbReference>
<gene>
    <name evidence="8" type="ORF">MAR_029975</name>
</gene>
<sequence length="261" mass="29560">MSLLDKGDNAPPENCKRLVILGSSNVGKTSIVSRFLHNKFEEAHTPTIENFHRKVYKIRRQAYRLDILDTAGILPCPATRRLSYATGDLFILVYDITSRESFLECHQILEQLYESKRQQLGSNQTHLPIPVMLVGNKLDADHARTVHSSEGRSLASSDNRYFDVLEVSAKLNINIVDIFVRLFQIAELPTEMCPQAHRKVTPSYPEKSSRKGWNIRRKVSEACGVVQPNPRRPSVGTDLKAEMAMRKVNRGDSRDTKCAVQ</sequence>
<evidence type="ECO:0000313" key="9">
    <source>
        <dbReference type="Proteomes" id="UP001164746"/>
    </source>
</evidence>
<dbReference type="PRINTS" id="PR00449">
    <property type="entry name" value="RASTRNSFRMNG"/>
</dbReference>
<dbReference type="InterPro" id="IPR027417">
    <property type="entry name" value="P-loop_NTPase"/>
</dbReference>
<dbReference type="InterPro" id="IPR005225">
    <property type="entry name" value="Small_GTP-bd"/>
</dbReference>
<proteinExistence type="inferred from homology"/>
<evidence type="ECO:0000256" key="4">
    <source>
        <dbReference type="ARBA" id="ARBA00023134"/>
    </source>
</evidence>
<keyword evidence="6" id="KW-0449">Lipoprotein</keyword>
<dbReference type="PANTHER" id="PTHR46149">
    <property type="entry name" value="MIP08469P"/>
    <property type="match status" value="1"/>
</dbReference>
<dbReference type="Proteomes" id="UP001164746">
    <property type="component" value="Chromosome 2"/>
</dbReference>
<evidence type="ECO:0000256" key="3">
    <source>
        <dbReference type="ARBA" id="ARBA00022481"/>
    </source>
</evidence>
<dbReference type="EMBL" id="CP111013">
    <property type="protein sequence ID" value="WAQ97285.1"/>
    <property type="molecule type" value="Genomic_DNA"/>
</dbReference>
<dbReference type="InterPro" id="IPR052236">
    <property type="entry name" value="Small_GTPase_RasD"/>
</dbReference>
<dbReference type="NCBIfam" id="TIGR00231">
    <property type="entry name" value="small_GTP"/>
    <property type="match status" value="1"/>
</dbReference>
<dbReference type="SMART" id="SM00173">
    <property type="entry name" value="RAS"/>
    <property type="match status" value="1"/>
</dbReference>
<evidence type="ECO:0000256" key="2">
    <source>
        <dbReference type="ARBA" id="ARBA00022475"/>
    </source>
</evidence>
<dbReference type="PROSITE" id="PS51421">
    <property type="entry name" value="RAS"/>
    <property type="match status" value="1"/>
</dbReference>
<dbReference type="InterPro" id="IPR001806">
    <property type="entry name" value="Small_GTPase"/>
</dbReference>
<dbReference type="SMART" id="SM00174">
    <property type="entry name" value="RHO"/>
    <property type="match status" value="1"/>
</dbReference>
<keyword evidence="3" id="KW-0488">Methylation</keyword>
<dbReference type="PROSITE" id="PS51419">
    <property type="entry name" value="RAB"/>
    <property type="match status" value="1"/>
</dbReference>
<keyword evidence="5" id="KW-0472">Membrane</keyword>
<name>A0ABY7DLR0_MYAAR</name>